<evidence type="ECO:0000313" key="1">
    <source>
        <dbReference type="EMBL" id="KAH8012431.1"/>
    </source>
</evidence>
<sequence length="164" mass="18315">MTAPQRIQNKFLKEQKNLITTMKKLEHQKLTRLRQLNEEKRQFSLLMKKRLSRTVSVRRGSSSATERGSQRTYISVKFSPLASSKSSLNSADAKPDSKAVSNSPSAGTQDLPASRTSKFCKISDLSFPSAGPANISTYLHSKQQLTRRKNNLPFLSQTGSPNFP</sequence>
<evidence type="ECO:0000313" key="2">
    <source>
        <dbReference type="Proteomes" id="UP000827872"/>
    </source>
</evidence>
<keyword evidence="2" id="KW-1185">Reference proteome</keyword>
<dbReference type="Proteomes" id="UP000827872">
    <property type="component" value="Linkage Group LG13"/>
</dbReference>
<accession>A0ACB8FYZ8</accession>
<proteinExistence type="predicted"/>
<name>A0ACB8FYZ8_9SAUR</name>
<gene>
    <name evidence="1" type="ORF">K3G42_017969</name>
</gene>
<dbReference type="EMBL" id="CM037626">
    <property type="protein sequence ID" value="KAH8012431.1"/>
    <property type="molecule type" value="Genomic_DNA"/>
</dbReference>
<comment type="caution">
    <text evidence="1">The sequence shown here is derived from an EMBL/GenBank/DDBJ whole genome shotgun (WGS) entry which is preliminary data.</text>
</comment>
<protein>
    <submittedName>
        <fullName evidence="1">Uncharacterized protein</fullName>
    </submittedName>
</protein>
<reference evidence="1" key="1">
    <citation type="submission" date="2021-08" db="EMBL/GenBank/DDBJ databases">
        <title>The first chromosome-level gecko genome reveals the dynamic sex chromosomes of Neotropical dwarf geckos (Sphaerodactylidae: Sphaerodactylus).</title>
        <authorList>
            <person name="Pinto B.J."/>
            <person name="Keating S.E."/>
            <person name="Gamble T."/>
        </authorList>
    </citation>
    <scope>NUCLEOTIDE SEQUENCE</scope>
    <source>
        <strain evidence="1">TG3544</strain>
    </source>
</reference>
<organism evidence="1 2">
    <name type="scientific">Sphaerodactylus townsendi</name>
    <dbReference type="NCBI Taxonomy" id="933632"/>
    <lineage>
        <taxon>Eukaryota</taxon>
        <taxon>Metazoa</taxon>
        <taxon>Chordata</taxon>
        <taxon>Craniata</taxon>
        <taxon>Vertebrata</taxon>
        <taxon>Euteleostomi</taxon>
        <taxon>Lepidosauria</taxon>
        <taxon>Squamata</taxon>
        <taxon>Bifurcata</taxon>
        <taxon>Gekkota</taxon>
        <taxon>Sphaerodactylidae</taxon>
        <taxon>Sphaerodactylus</taxon>
    </lineage>
</organism>